<evidence type="ECO:0000313" key="3">
    <source>
        <dbReference type="EMBL" id="PPA70100.1"/>
    </source>
</evidence>
<comment type="caution">
    <text evidence="3">The sequence shown here is derived from an EMBL/GenBank/DDBJ whole genome shotgun (WGS) entry which is preliminary data.</text>
</comment>
<feature type="chain" id="PRO_5039497202" evidence="2">
    <location>
        <begin position="19"/>
        <end position="417"/>
    </location>
</feature>
<feature type="compositionally biased region" description="Acidic residues" evidence="1">
    <location>
        <begin position="44"/>
        <end position="64"/>
    </location>
</feature>
<sequence length="417" mass="47306">MNKMIVIPVLFLLSLMLAACNSESENGSDNEGESNPTGQKEETPVEVDEEDAGSQEDESEEANYTEENVKGDYIIYSERADELGLLYYFTRTAEDLPHQELLHRSLVESDTSLRNLFSAVTNFEVQGTAANFYYNEDDNLSMASTESEEFWEVLNELGFRFGIEEFNLLNQDGERGLTFAENYWEEPVKIEPEPNRGYYVVSAENSERGELTYVSAAVAGEEIYDDNGELLDFGQTVEAMAEVESGEPFYYAGIFEGMEIEEAIIEENQAIVRYRVNDGVQASEQERIDFEQVLQLTALDFQVQGLKIVNESDKIVSTYPLVETKNADMNADREQEESSKMTEDEAIEKVFNYLEAQEDVNLDDIQLMIQDTEGNENEFTVQAFVFSGEEEDEAQMTNTLGWYSVDKNTGEVEATDY</sequence>
<protein>
    <submittedName>
        <fullName evidence="3">Uncharacterized protein</fullName>
    </submittedName>
</protein>
<proteinExistence type="predicted"/>
<dbReference type="OrthoDB" id="2451110at2"/>
<keyword evidence="2" id="KW-0732">Signal</keyword>
<reference evidence="3 4" key="1">
    <citation type="submission" date="2018-02" db="EMBL/GenBank/DDBJ databases">
        <title>Jeotgalibacillus proteolyticum sp. nov. a protease producing bacterium isolated from ocean sediments of Laizhou Bay.</title>
        <authorList>
            <person name="Li Y."/>
        </authorList>
    </citation>
    <scope>NUCLEOTIDE SEQUENCE [LARGE SCALE GENOMIC DNA]</scope>
    <source>
        <strain evidence="3 4">22-7</strain>
    </source>
</reference>
<accession>A0A2S5GAT4</accession>
<evidence type="ECO:0000256" key="1">
    <source>
        <dbReference type="SAM" id="MobiDB-lite"/>
    </source>
</evidence>
<dbReference type="EMBL" id="PREZ01000004">
    <property type="protein sequence ID" value="PPA70100.1"/>
    <property type="molecule type" value="Genomic_DNA"/>
</dbReference>
<dbReference type="Proteomes" id="UP000239047">
    <property type="component" value="Unassembled WGS sequence"/>
</dbReference>
<evidence type="ECO:0000313" key="4">
    <source>
        <dbReference type="Proteomes" id="UP000239047"/>
    </source>
</evidence>
<gene>
    <name evidence="3" type="ORF">C4B60_10945</name>
</gene>
<evidence type="ECO:0000256" key="2">
    <source>
        <dbReference type="SAM" id="SignalP"/>
    </source>
</evidence>
<dbReference type="AlphaFoldDB" id="A0A2S5GAT4"/>
<dbReference type="PROSITE" id="PS51257">
    <property type="entry name" value="PROKAR_LIPOPROTEIN"/>
    <property type="match status" value="1"/>
</dbReference>
<organism evidence="3 4">
    <name type="scientific">Jeotgalibacillus proteolyticus</name>
    <dbReference type="NCBI Taxonomy" id="2082395"/>
    <lineage>
        <taxon>Bacteria</taxon>
        <taxon>Bacillati</taxon>
        <taxon>Bacillota</taxon>
        <taxon>Bacilli</taxon>
        <taxon>Bacillales</taxon>
        <taxon>Caryophanaceae</taxon>
        <taxon>Jeotgalibacillus</taxon>
    </lineage>
</organism>
<dbReference type="RefSeq" id="WP_104058049.1">
    <property type="nucleotide sequence ID" value="NZ_PREZ01000004.1"/>
</dbReference>
<name>A0A2S5GAT4_9BACL</name>
<feature type="region of interest" description="Disordered" evidence="1">
    <location>
        <begin position="22"/>
        <end position="66"/>
    </location>
</feature>
<keyword evidence="4" id="KW-1185">Reference proteome</keyword>
<feature type="signal peptide" evidence="2">
    <location>
        <begin position="1"/>
        <end position="18"/>
    </location>
</feature>